<evidence type="ECO:0000256" key="2">
    <source>
        <dbReference type="ARBA" id="ARBA00004685"/>
    </source>
</evidence>
<evidence type="ECO:0000256" key="4">
    <source>
        <dbReference type="ARBA" id="ARBA00022490"/>
    </source>
</evidence>
<keyword evidence="4" id="KW-0963">Cytoplasm</keyword>
<proteinExistence type="inferred from homology"/>
<dbReference type="InterPro" id="IPR002347">
    <property type="entry name" value="SDR_fam"/>
</dbReference>
<dbReference type="InterPro" id="IPR036291">
    <property type="entry name" value="NAD(P)-bd_dom_sf"/>
</dbReference>
<evidence type="ECO:0000256" key="1">
    <source>
        <dbReference type="ARBA" id="ARBA00004514"/>
    </source>
</evidence>
<comment type="subcellular location">
    <subcellularLocation>
        <location evidence="1">Cytoplasm</location>
        <location evidence="1">Cytosol</location>
    </subcellularLocation>
</comment>
<evidence type="ECO:0000256" key="5">
    <source>
        <dbReference type="ARBA" id="ARBA00022857"/>
    </source>
</evidence>
<organism evidence="9 10">
    <name type="scientific">Dothistroma septosporum (strain NZE10 / CBS 128990)</name>
    <name type="common">Red band needle blight fungus</name>
    <name type="synonym">Mycosphaerella pini</name>
    <dbReference type="NCBI Taxonomy" id="675120"/>
    <lineage>
        <taxon>Eukaryota</taxon>
        <taxon>Fungi</taxon>
        <taxon>Dikarya</taxon>
        <taxon>Ascomycota</taxon>
        <taxon>Pezizomycotina</taxon>
        <taxon>Dothideomycetes</taxon>
        <taxon>Dothideomycetidae</taxon>
        <taxon>Mycosphaerellales</taxon>
        <taxon>Mycosphaerellaceae</taxon>
        <taxon>Dothistroma</taxon>
    </lineage>
</organism>
<dbReference type="InterPro" id="IPR020904">
    <property type="entry name" value="Sc_DH/Rdtase_CS"/>
</dbReference>
<dbReference type="PRINTS" id="PR00080">
    <property type="entry name" value="SDRFAMILY"/>
</dbReference>
<evidence type="ECO:0000256" key="6">
    <source>
        <dbReference type="ARBA" id="ARBA00023002"/>
    </source>
</evidence>
<evidence type="ECO:0000313" key="10">
    <source>
        <dbReference type="Proteomes" id="UP000016933"/>
    </source>
</evidence>
<dbReference type="PRINTS" id="PR00081">
    <property type="entry name" value="GDHRDH"/>
</dbReference>
<dbReference type="AlphaFoldDB" id="M2WI80"/>
<dbReference type="STRING" id="675120.M2WI80"/>
<dbReference type="SUPFAM" id="SSF51735">
    <property type="entry name" value="NAD(P)-binding Rossmann-fold domains"/>
    <property type="match status" value="1"/>
</dbReference>
<reference evidence="9 10" key="2">
    <citation type="journal article" date="2012" name="PLoS Pathog.">
        <title>Diverse lifestyles and strategies of plant pathogenesis encoded in the genomes of eighteen Dothideomycetes fungi.</title>
        <authorList>
            <person name="Ohm R.A."/>
            <person name="Feau N."/>
            <person name="Henrissat B."/>
            <person name="Schoch C.L."/>
            <person name="Horwitz B.A."/>
            <person name="Barry K.W."/>
            <person name="Condon B.J."/>
            <person name="Copeland A.C."/>
            <person name="Dhillon B."/>
            <person name="Glaser F."/>
            <person name="Hesse C.N."/>
            <person name="Kosti I."/>
            <person name="LaButti K."/>
            <person name="Lindquist E.A."/>
            <person name="Lucas S."/>
            <person name="Salamov A.A."/>
            <person name="Bradshaw R.E."/>
            <person name="Ciuffetti L."/>
            <person name="Hamelin R.C."/>
            <person name="Kema G.H.J."/>
            <person name="Lawrence C."/>
            <person name="Scott J.A."/>
            <person name="Spatafora J.W."/>
            <person name="Turgeon B.G."/>
            <person name="de Wit P.J.G.M."/>
            <person name="Zhong S."/>
            <person name="Goodwin S.B."/>
            <person name="Grigoriev I.V."/>
        </authorList>
    </citation>
    <scope>NUCLEOTIDE SEQUENCE [LARGE SCALE GENOMIC DNA]</scope>
    <source>
        <strain evidence="10">NZE10 / CBS 128990</strain>
    </source>
</reference>
<dbReference type="OrthoDB" id="294295at2759"/>
<sequence>MSERRGKLHTKVAIVTGGSMGLGEGIVRKFIEEDSRVVIFDINADLGRKLVASSPGNSASFFEGDVTDEQSWEAVLEHTLKTFGQLDVVVNNAGVVHRSAPSNEVPLSEYDRIMKINVSPLYHSAKIIFPHFKAQGHGVFVNVSSISAPRPRPNLVWYAGSKGAVSAITKGLAAEGAPFGVRCNAICPAVAETGMVSSVLGGTDTPEGRTRLLAQIPMGRIGEPRDIGNAAAFLASEESSFITGIELPVDGGRSLI</sequence>
<dbReference type="Proteomes" id="UP000016933">
    <property type="component" value="Unassembled WGS sequence"/>
</dbReference>
<dbReference type="FunFam" id="3.40.50.720:FF:000084">
    <property type="entry name" value="Short-chain dehydrogenase reductase"/>
    <property type="match status" value="1"/>
</dbReference>
<dbReference type="EMBL" id="KB446546">
    <property type="protein sequence ID" value="EME38713.1"/>
    <property type="molecule type" value="Genomic_DNA"/>
</dbReference>
<evidence type="ECO:0000256" key="7">
    <source>
        <dbReference type="ARBA" id="ARBA00067654"/>
    </source>
</evidence>
<dbReference type="Pfam" id="PF13561">
    <property type="entry name" value="adh_short_C2"/>
    <property type="match status" value="1"/>
</dbReference>
<comment type="pathway">
    <text evidence="2">Mycotoxin biosynthesis.</text>
</comment>
<keyword evidence="10" id="KW-1185">Reference proteome</keyword>
<dbReference type="PANTHER" id="PTHR43639">
    <property type="entry name" value="OXIDOREDUCTASE, SHORT-CHAIN DEHYDROGENASE/REDUCTASE FAMILY (AFU_ORTHOLOGUE AFUA_5G02870)"/>
    <property type="match status" value="1"/>
</dbReference>
<keyword evidence="6" id="KW-0560">Oxidoreductase</keyword>
<dbReference type="eggNOG" id="KOG0725">
    <property type="taxonomic scope" value="Eukaryota"/>
</dbReference>
<gene>
    <name evidence="9" type="ORF">DOTSEDRAFT_75457</name>
</gene>
<dbReference type="GO" id="GO:0005829">
    <property type="term" value="C:cytosol"/>
    <property type="evidence" value="ECO:0007669"/>
    <property type="project" value="UniProtKB-SubCell"/>
</dbReference>
<evidence type="ECO:0000256" key="8">
    <source>
        <dbReference type="ARBA" id="ARBA00083180"/>
    </source>
</evidence>
<name>M2WI80_DOTSN</name>
<evidence type="ECO:0000256" key="3">
    <source>
        <dbReference type="ARBA" id="ARBA00006484"/>
    </source>
</evidence>
<dbReference type="GO" id="GO:0016491">
    <property type="term" value="F:oxidoreductase activity"/>
    <property type="evidence" value="ECO:0007669"/>
    <property type="project" value="UniProtKB-KW"/>
</dbReference>
<keyword evidence="5" id="KW-0521">NADP</keyword>
<accession>M2WI80</accession>
<dbReference type="PROSITE" id="PS00061">
    <property type="entry name" value="ADH_SHORT"/>
    <property type="match status" value="1"/>
</dbReference>
<dbReference type="OMA" id="NCTQEAW"/>
<dbReference type="HOGENOM" id="CLU_010194_1_0_1"/>
<protein>
    <recommendedName>
        <fullName evidence="7">Versicolorin reductase 1</fullName>
    </recommendedName>
    <alternativeName>
        <fullName evidence="8">Dothistromin biosynthesis protein A</fullName>
    </alternativeName>
</protein>
<comment type="similarity">
    <text evidence="3">Belongs to the short-chain dehydrogenases/reductases (SDR) family.</text>
</comment>
<reference evidence="10" key="1">
    <citation type="journal article" date="2012" name="PLoS Genet.">
        <title>The genomes of the fungal plant pathogens Cladosporium fulvum and Dothistroma septosporum reveal adaptation to different hosts and lifestyles but also signatures of common ancestry.</title>
        <authorList>
            <person name="de Wit P.J.G.M."/>
            <person name="van der Burgt A."/>
            <person name="Oekmen B."/>
            <person name="Stergiopoulos I."/>
            <person name="Abd-Elsalam K.A."/>
            <person name="Aerts A.L."/>
            <person name="Bahkali A.H."/>
            <person name="Beenen H.G."/>
            <person name="Chettri P."/>
            <person name="Cox M.P."/>
            <person name="Datema E."/>
            <person name="de Vries R.P."/>
            <person name="Dhillon B."/>
            <person name="Ganley A.R."/>
            <person name="Griffiths S.A."/>
            <person name="Guo Y."/>
            <person name="Hamelin R.C."/>
            <person name="Henrissat B."/>
            <person name="Kabir M.S."/>
            <person name="Jashni M.K."/>
            <person name="Kema G."/>
            <person name="Klaubauf S."/>
            <person name="Lapidus A."/>
            <person name="Levasseur A."/>
            <person name="Lindquist E."/>
            <person name="Mehrabi R."/>
            <person name="Ohm R.A."/>
            <person name="Owen T.J."/>
            <person name="Salamov A."/>
            <person name="Schwelm A."/>
            <person name="Schijlen E."/>
            <person name="Sun H."/>
            <person name="van den Burg H.A."/>
            <person name="van Ham R.C.H.J."/>
            <person name="Zhang S."/>
            <person name="Goodwin S.B."/>
            <person name="Grigoriev I.V."/>
            <person name="Collemare J."/>
            <person name="Bradshaw R.E."/>
        </authorList>
    </citation>
    <scope>NUCLEOTIDE SEQUENCE [LARGE SCALE GENOMIC DNA]</scope>
    <source>
        <strain evidence="10">NZE10 / CBS 128990</strain>
    </source>
</reference>
<dbReference type="Gene3D" id="3.40.50.720">
    <property type="entry name" value="NAD(P)-binding Rossmann-like Domain"/>
    <property type="match status" value="1"/>
</dbReference>
<dbReference type="NCBIfam" id="NF005559">
    <property type="entry name" value="PRK07231.1"/>
    <property type="match status" value="1"/>
</dbReference>
<evidence type="ECO:0000313" key="9">
    <source>
        <dbReference type="EMBL" id="EME38713.1"/>
    </source>
</evidence>
<dbReference type="PANTHER" id="PTHR43639:SF1">
    <property type="entry name" value="SHORT-CHAIN DEHYDROGENASE_REDUCTASE FAMILY PROTEIN"/>
    <property type="match status" value="1"/>
</dbReference>